<dbReference type="EMBL" id="ML742051">
    <property type="protein sequence ID" value="KAE8152538.1"/>
    <property type="molecule type" value="Genomic_DNA"/>
</dbReference>
<keyword evidence="2" id="KW-1185">Reference proteome</keyword>
<dbReference type="Proteomes" id="UP000325780">
    <property type="component" value="Unassembled WGS sequence"/>
</dbReference>
<protein>
    <submittedName>
        <fullName evidence="1">Uncharacterized protein</fullName>
    </submittedName>
</protein>
<name>A0A5N6U1T8_ASPAV</name>
<organism evidence="1 2">
    <name type="scientific">Aspergillus avenaceus</name>
    <dbReference type="NCBI Taxonomy" id="36643"/>
    <lineage>
        <taxon>Eukaryota</taxon>
        <taxon>Fungi</taxon>
        <taxon>Dikarya</taxon>
        <taxon>Ascomycota</taxon>
        <taxon>Pezizomycotina</taxon>
        <taxon>Eurotiomycetes</taxon>
        <taxon>Eurotiomycetidae</taxon>
        <taxon>Eurotiales</taxon>
        <taxon>Aspergillaceae</taxon>
        <taxon>Aspergillus</taxon>
        <taxon>Aspergillus subgen. Circumdati</taxon>
    </lineage>
</organism>
<proteinExistence type="predicted"/>
<evidence type="ECO:0000313" key="2">
    <source>
        <dbReference type="Proteomes" id="UP000325780"/>
    </source>
</evidence>
<accession>A0A5N6U1T8</accession>
<gene>
    <name evidence="1" type="ORF">BDV25DRAFT_61493</name>
</gene>
<reference evidence="1 2" key="1">
    <citation type="submission" date="2019-04" db="EMBL/GenBank/DDBJ databases">
        <title>Friends and foes A comparative genomics study of 23 Aspergillus species from section Flavi.</title>
        <authorList>
            <consortium name="DOE Joint Genome Institute"/>
            <person name="Kjaerbolling I."/>
            <person name="Vesth T."/>
            <person name="Frisvad J.C."/>
            <person name="Nybo J.L."/>
            <person name="Theobald S."/>
            <person name="Kildgaard S."/>
            <person name="Isbrandt T."/>
            <person name="Kuo A."/>
            <person name="Sato A."/>
            <person name="Lyhne E.K."/>
            <person name="Kogle M.E."/>
            <person name="Wiebenga A."/>
            <person name="Kun R.S."/>
            <person name="Lubbers R.J."/>
            <person name="Makela M.R."/>
            <person name="Barry K."/>
            <person name="Chovatia M."/>
            <person name="Clum A."/>
            <person name="Daum C."/>
            <person name="Haridas S."/>
            <person name="He G."/>
            <person name="LaButti K."/>
            <person name="Lipzen A."/>
            <person name="Mondo S."/>
            <person name="Riley R."/>
            <person name="Salamov A."/>
            <person name="Simmons B.A."/>
            <person name="Magnuson J.K."/>
            <person name="Henrissat B."/>
            <person name="Mortensen U.H."/>
            <person name="Larsen T.O."/>
            <person name="Devries R.P."/>
            <person name="Grigoriev I.V."/>
            <person name="Machida M."/>
            <person name="Baker S.E."/>
            <person name="Andersen M.R."/>
        </authorList>
    </citation>
    <scope>NUCLEOTIDE SEQUENCE [LARGE SCALE GENOMIC DNA]</scope>
    <source>
        <strain evidence="1 2">IBT 18842</strain>
    </source>
</reference>
<dbReference type="OrthoDB" id="10262892at2759"/>
<sequence>MYRGLLLSFLRGYMHRQIRTHRTLYICPLGFRIAWRFGSGELLEIPFISAHIFARTLAIAIGNRHSYLPESEVDVVFCILLIGTGWRMI</sequence>
<evidence type="ECO:0000313" key="1">
    <source>
        <dbReference type="EMBL" id="KAE8152538.1"/>
    </source>
</evidence>
<dbReference type="AlphaFoldDB" id="A0A5N6U1T8"/>